<accession>A0ABS8MDL7</accession>
<keyword evidence="2" id="KW-1185">Reference proteome</keyword>
<dbReference type="EMBL" id="JAJJMM010000001">
    <property type="protein sequence ID" value="MCC9063615.1"/>
    <property type="molecule type" value="Genomic_DNA"/>
</dbReference>
<organism evidence="1 2">
    <name type="scientific">Flavobacterium piscisymbiosum</name>
    <dbReference type="NCBI Taxonomy" id="2893753"/>
    <lineage>
        <taxon>Bacteria</taxon>
        <taxon>Pseudomonadati</taxon>
        <taxon>Bacteroidota</taxon>
        <taxon>Flavobacteriia</taxon>
        <taxon>Flavobacteriales</taxon>
        <taxon>Flavobacteriaceae</taxon>
        <taxon>Flavobacterium</taxon>
    </lineage>
</organism>
<reference evidence="1" key="1">
    <citation type="submission" date="2021-11" db="EMBL/GenBank/DDBJ databases">
        <title>Description of novel Flavobacterium species.</title>
        <authorList>
            <person name="Saticioglu I.B."/>
            <person name="Ay H."/>
            <person name="Altun S."/>
            <person name="Duman M."/>
        </authorList>
    </citation>
    <scope>NUCLEOTIDE SEQUENCE</scope>
    <source>
        <strain evidence="1">F-30</strain>
    </source>
</reference>
<evidence type="ECO:0000313" key="1">
    <source>
        <dbReference type="EMBL" id="MCC9063615.1"/>
    </source>
</evidence>
<evidence type="ECO:0000313" key="2">
    <source>
        <dbReference type="Proteomes" id="UP001430679"/>
    </source>
</evidence>
<dbReference type="RefSeq" id="WP_230035946.1">
    <property type="nucleotide sequence ID" value="NZ_JAJJMM010000001.1"/>
</dbReference>
<name>A0ABS8MDL7_9FLAO</name>
<protein>
    <submittedName>
        <fullName evidence="1">Uncharacterized protein</fullName>
    </submittedName>
</protein>
<comment type="caution">
    <text evidence="1">The sequence shown here is derived from an EMBL/GenBank/DDBJ whole genome shotgun (WGS) entry which is preliminary data.</text>
</comment>
<sequence length="194" mass="22820">MNKEELFKELNDSYDYGDKKRFIENVKSYQQSATEEAASRDFAEFIFLKYSTFKADAMAGLMQMIIRESPNLALLQFPENFFYRLAVIKGSMDLYECYIEEAVIPFLKDKDEDAASEYYMELVCVAEKLNDHFFPQYVPCIKGMDFNGVFATYEKDPEISLIHHQDYETLNDVVEKYNAIIGRRDIIKDLYDRN</sequence>
<proteinExistence type="predicted"/>
<dbReference type="Proteomes" id="UP001430679">
    <property type="component" value="Unassembled WGS sequence"/>
</dbReference>
<gene>
    <name evidence="1" type="ORF">LNP81_11510</name>
</gene>